<proteinExistence type="predicted"/>
<dbReference type="AlphaFoldDB" id="A0A843UDD2"/>
<dbReference type="Pfam" id="PF00083">
    <property type="entry name" value="Sugar_tr"/>
    <property type="match status" value="1"/>
</dbReference>
<evidence type="ECO:0000313" key="9">
    <source>
        <dbReference type="EMBL" id="MQL79924.1"/>
    </source>
</evidence>
<feature type="transmembrane region" description="Helical" evidence="8">
    <location>
        <begin position="119"/>
        <end position="139"/>
    </location>
</feature>
<protein>
    <recommendedName>
        <fullName evidence="7">H(+)/Pi cotransporter</fullName>
    </recommendedName>
</protein>
<evidence type="ECO:0000256" key="5">
    <source>
        <dbReference type="ARBA" id="ARBA00022989"/>
    </source>
</evidence>
<evidence type="ECO:0000313" key="10">
    <source>
        <dbReference type="Proteomes" id="UP000652761"/>
    </source>
</evidence>
<feature type="transmembrane region" description="Helical" evidence="8">
    <location>
        <begin position="57"/>
        <end position="81"/>
    </location>
</feature>
<name>A0A843UDD2_COLES</name>
<dbReference type="GO" id="GO:0006817">
    <property type="term" value="P:phosphate ion transport"/>
    <property type="evidence" value="ECO:0007669"/>
    <property type="project" value="UniProtKB-KW"/>
</dbReference>
<dbReference type="InterPro" id="IPR005828">
    <property type="entry name" value="MFS_sugar_transport-like"/>
</dbReference>
<keyword evidence="5 8" id="KW-1133">Transmembrane helix</keyword>
<dbReference type="InterPro" id="IPR036259">
    <property type="entry name" value="MFS_trans_sf"/>
</dbReference>
<evidence type="ECO:0000256" key="2">
    <source>
        <dbReference type="ARBA" id="ARBA00022592"/>
    </source>
</evidence>
<comment type="caution">
    <text evidence="9">The sequence shown here is derived from an EMBL/GenBank/DDBJ whole genome shotgun (WGS) entry which is preliminary data.</text>
</comment>
<dbReference type="SUPFAM" id="SSF103473">
    <property type="entry name" value="MFS general substrate transporter"/>
    <property type="match status" value="1"/>
</dbReference>
<evidence type="ECO:0000256" key="4">
    <source>
        <dbReference type="ARBA" id="ARBA00022847"/>
    </source>
</evidence>
<dbReference type="OrthoDB" id="5296287at2759"/>
<accession>A0A843UDD2</accession>
<dbReference type="Gene3D" id="1.20.1250.20">
    <property type="entry name" value="MFS general substrate transporter like domains"/>
    <property type="match status" value="1"/>
</dbReference>
<evidence type="ECO:0000256" key="7">
    <source>
        <dbReference type="ARBA" id="ARBA00032043"/>
    </source>
</evidence>
<dbReference type="Proteomes" id="UP000652761">
    <property type="component" value="Unassembled WGS sequence"/>
</dbReference>
<evidence type="ECO:0000256" key="1">
    <source>
        <dbReference type="ARBA" id="ARBA00004141"/>
    </source>
</evidence>
<evidence type="ECO:0000256" key="3">
    <source>
        <dbReference type="ARBA" id="ARBA00022692"/>
    </source>
</evidence>
<keyword evidence="3 8" id="KW-0812">Transmembrane</keyword>
<dbReference type="GO" id="GO:0016020">
    <property type="term" value="C:membrane"/>
    <property type="evidence" value="ECO:0007669"/>
    <property type="project" value="UniProtKB-SubCell"/>
</dbReference>
<organism evidence="9 10">
    <name type="scientific">Colocasia esculenta</name>
    <name type="common">Wild taro</name>
    <name type="synonym">Arum esculentum</name>
    <dbReference type="NCBI Taxonomy" id="4460"/>
    <lineage>
        <taxon>Eukaryota</taxon>
        <taxon>Viridiplantae</taxon>
        <taxon>Streptophyta</taxon>
        <taxon>Embryophyta</taxon>
        <taxon>Tracheophyta</taxon>
        <taxon>Spermatophyta</taxon>
        <taxon>Magnoliopsida</taxon>
        <taxon>Liliopsida</taxon>
        <taxon>Araceae</taxon>
        <taxon>Aroideae</taxon>
        <taxon>Colocasieae</taxon>
        <taxon>Colocasia</taxon>
    </lineage>
</organism>
<keyword evidence="10" id="KW-1185">Reference proteome</keyword>
<keyword evidence="4" id="KW-0769">Symport</keyword>
<evidence type="ECO:0000256" key="8">
    <source>
        <dbReference type="SAM" id="Phobius"/>
    </source>
</evidence>
<keyword evidence="6 8" id="KW-0472">Membrane</keyword>
<dbReference type="GO" id="GO:0015293">
    <property type="term" value="F:symporter activity"/>
    <property type="evidence" value="ECO:0007669"/>
    <property type="project" value="UniProtKB-KW"/>
</dbReference>
<comment type="subcellular location">
    <subcellularLocation>
        <location evidence="1">Membrane</location>
        <topology evidence="1">Multi-pass membrane protein</topology>
    </subcellularLocation>
</comment>
<dbReference type="EMBL" id="NMUH01000483">
    <property type="protein sequence ID" value="MQL79924.1"/>
    <property type="molecule type" value="Genomic_DNA"/>
</dbReference>
<sequence>MKRGLRCQRILILSLLSLSVLAPVTFLSARLGNRLFFDVWFVYYDVQLNVENLNFNLYLSMAVNVLMEIPTVILGSVLLSFMGRRTLFSSSTALAGTARLLCIPFAGWRKGSKGSWAQLAAEVVGFMAVSTAFDVLYVYCMELFPTNVRNFAVSMLRQALMLGVTLVVLGQVSPKLFFVVFGCLSLFSGALTVWLPETRDAPLYETMEQQEIEEKRKLREGDGSYNKQLEGGEGLKEPVREILKDKDFIEPLIDQKTSADNVSTGGKWDGGENVISSDFNGSRIETNHEQVVGVTLDQNVPTSYRTMDIYATKNKTMIAHAMSSIDIPVPSSKQVESTPNMERCVQSSASVIEPKGKETLMLDKKVKLCNMEGHLVANAIILSLDKSKMVMGKSLGEEYYEIAILFADKSNAPLFAKDNE</sequence>
<keyword evidence="2" id="KW-0592">Phosphate transport</keyword>
<keyword evidence="2" id="KW-0813">Transport</keyword>
<reference evidence="9" key="1">
    <citation type="submission" date="2017-07" db="EMBL/GenBank/DDBJ databases">
        <title>Taro Niue Genome Assembly and Annotation.</title>
        <authorList>
            <person name="Atibalentja N."/>
            <person name="Keating K."/>
            <person name="Fields C.J."/>
        </authorList>
    </citation>
    <scope>NUCLEOTIDE SEQUENCE</scope>
    <source>
        <strain evidence="9">Niue_2</strain>
        <tissue evidence="9">Leaf</tissue>
    </source>
</reference>
<dbReference type="PANTHER" id="PTHR24064">
    <property type="entry name" value="SOLUTE CARRIER FAMILY 22 MEMBER"/>
    <property type="match status" value="1"/>
</dbReference>
<evidence type="ECO:0000256" key="6">
    <source>
        <dbReference type="ARBA" id="ARBA00023136"/>
    </source>
</evidence>
<gene>
    <name evidence="9" type="ORF">Taro_012377</name>
</gene>